<dbReference type="InterPro" id="IPR000835">
    <property type="entry name" value="HTH_MarR-typ"/>
</dbReference>
<dbReference type="SMART" id="SM00347">
    <property type="entry name" value="HTH_MARR"/>
    <property type="match status" value="1"/>
</dbReference>
<dbReference type="EMBL" id="RCUY01000002">
    <property type="protein sequence ID" value="RLP84070.1"/>
    <property type="molecule type" value="Genomic_DNA"/>
</dbReference>
<dbReference type="OrthoDB" id="9154853at2"/>
<dbReference type="GO" id="GO:0006950">
    <property type="term" value="P:response to stress"/>
    <property type="evidence" value="ECO:0007669"/>
    <property type="project" value="TreeGrafter"/>
</dbReference>
<dbReference type="CDD" id="cd00090">
    <property type="entry name" value="HTH_ARSR"/>
    <property type="match status" value="1"/>
</dbReference>
<dbReference type="GO" id="GO:0003700">
    <property type="term" value="F:DNA-binding transcription factor activity"/>
    <property type="evidence" value="ECO:0007669"/>
    <property type="project" value="InterPro"/>
</dbReference>
<comment type="caution">
    <text evidence="3">The sequence shown here is derived from an EMBL/GenBank/DDBJ whole genome shotgun (WGS) entry which is preliminary data.</text>
</comment>
<evidence type="ECO:0000313" key="3">
    <source>
        <dbReference type="EMBL" id="RLP84070.1"/>
    </source>
</evidence>
<dbReference type="Gene3D" id="1.10.10.10">
    <property type="entry name" value="Winged helix-like DNA-binding domain superfamily/Winged helix DNA-binding domain"/>
    <property type="match status" value="1"/>
</dbReference>
<gene>
    <name evidence="3" type="ORF">D9V34_04535</name>
</gene>
<dbReference type="InterPro" id="IPR036390">
    <property type="entry name" value="WH_DNA-bd_sf"/>
</dbReference>
<accession>A0A3L7AX06</accession>
<evidence type="ECO:0000256" key="1">
    <source>
        <dbReference type="SAM" id="MobiDB-lite"/>
    </source>
</evidence>
<dbReference type="InterPro" id="IPR036388">
    <property type="entry name" value="WH-like_DNA-bd_sf"/>
</dbReference>
<dbReference type="InterPro" id="IPR039422">
    <property type="entry name" value="MarR/SlyA-like"/>
</dbReference>
<evidence type="ECO:0000313" key="4">
    <source>
        <dbReference type="Proteomes" id="UP000269438"/>
    </source>
</evidence>
<dbReference type="AlphaFoldDB" id="A0A3L7AX06"/>
<dbReference type="PROSITE" id="PS50995">
    <property type="entry name" value="HTH_MARR_2"/>
    <property type="match status" value="1"/>
</dbReference>
<organism evidence="3 4">
    <name type="scientific">Mycetocola lacteus</name>
    <dbReference type="NCBI Taxonomy" id="76637"/>
    <lineage>
        <taxon>Bacteria</taxon>
        <taxon>Bacillati</taxon>
        <taxon>Actinomycetota</taxon>
        <taxon>Actinomycetes</taxon>
        <taxon>Micrococcales</taxon>
        <taxon>Microbacteriaceae</taxon>
        <taxon>Mycetocola</taxon>
    </lineage>
</organism>
<dbReference type="RefSeq" id="WP_121687685.1">
    <property type="nucleotide sequence ID" value="NZ_RCUY01000002.1"/>
</dbReference>
<protein>
    <submittedName>
        <fullName evidence="3">MarR family transcriptional regulator</fullName>
    </submittedName>
</protein>
<dbReference type="Proteomes" id="UP000269438">
    <property type="component" value="Unassembled WGS sequence"/>
</dbReference>
<reference evidence="3 4" key="1">
    <citation type="submission" date="2018-10" db="EMBL/GenBank/DDBJ databases">
        <authorList>
            <person name="Li J."/>
        </authorList>
    </citation>
    <scope>NUCLEOTIDE SEQUENCE [LARGE SCALE GENOMIC DNA]</scope>
    <source>
        <strain evidence="3 4">JCM 11654</strain>
    </source>
</reference>
<name>A0A3L7AX06_9MICO</name>
<sequence length="208" mass="22520">MTVDTPTRIPADNARASERDSAAEAVRRAVADTSKHEVPAAGDAATLPAPHEPLCAPVTVINSSDPEFNAAVADLEHTLIGLFARVRTTIRERAELLRPGLQPGAYKALGTIISHGSLQAGELAELLGSDRSTTSRLIRQLVEHDLIVRTPDVHDGRVINLSATDAAIAGIQELREAGRSRLYENMRDWETEDIARLSHMLRELTGLV</sequence>
<keyword evidence="4" id="KW-1185">Reference proteome</keyword>
<dbReference type="InterPro" id="IPR011991">
    <property type="entry name" value="ArsR-like_HTH"/>
</dbReference>
<feature type="region of interest" description="Disordered" evidence="1">
    <location>
        <begin position="1"/>
        <end position="21"/>
    </location>
</feature>
<dbReference type="Pfam" id="PF12802">
    <property type="entry name" value="MarR_2"/>
    <property type="match status" value="1"/>
</dbReference>
<dbReference type="SUPFAM" id="SSF46785">
    <property type="entry name" value="Winged helix' DNA-binding domain"/>
    <property type="match status" value="1"/>
</dbReference>
<feature type="domain" description="HTH marR-type" evidence="2">
    <location>
        <begin position="72"/>
        <end position="206"/>
    </location>
</feature>
<dbReference type="PANTHER" id="PTHR33164">
    <property type="entry name" value="TRANSCRIPTIONAL REGULATOR, MARR FAMILY"/>
    <property type="match status" value="1"/>
</dbReference>
<proteinExistence type="predicted"/>
<dbReference type="PANTHER" id="PTHR33164:SF57">
    <property type="entry name" value="MARR-FAMILY TRANSCRIPTIONAL REGULATOR"/>
    <property type="match status" value="1"/>
</dbReference>
<evidence type="ECO:0000259" key="2">
    <source>
        <dbReference type="PROSITE" id="PS50995"/>
    </source>
</evidence>